<feature type="chain" id="PRO_5040734231" evidence="1">
    <location>
        <begin position="20"/>
        <end position="316"/>
    </location>
</feature>
<dbReference type="InterPro" id="IPR001509">
    <property type="entry name" value="Epimerase_deHydtase"/>
</dbReference>
<dbReference type="GO" id="GO:0004029">
    <property type="term" value="F:aldehyde dehydrogenase (NAD+) activity"/>
    <property type="evidence" value="ECO:0007669"/>
    <property type="project" value="TreeGrafter"/>
</dbReference>
<dbReference type="Pfam" id="PF01370">
    <property type="entry name" value="Epimerase"/>
    <property type="match status" value="1"/>
</dbReference>
<dbReference type="GO" id="GO:0005737">
    <property type="term" value="C:cytoplasm"/>
    <property type="evidence" value="ECO:0007669"/>
    <property type="project" value="TreeGrafter"/>
</dbReference>
<protein>
    <submittedName>
        <fullName evidence="3">NAD-dependent epimerase/dehydratase family protein</fullName>
    </submittedName>
</protein>
<evidence type="ECO:0000256" key="1">
    <source>
        <dbReference type="SAM" id="SignalP"/>
    </source>
</evidence>
<dbReference type="PANTHER" id="PTHR48079">
    <property type="entry name" value="PROTEIN YEEZ"/>
    <property type="match status" value="1"/>
</dbReference>
<organism evidence="3 4">
    <name type="scientific">Pseudomonas morbosilactucae</name>
    <dbReference type="NCBI Taxonomy" id="2938197"/>
    <lineage>
        <taxon>Bacteria</taxon>
        <taxon>Pseudomonadati</taxon>
        <taxon>Pseudomonadota</taxon>
        <taxon>Gammaproteobacteria</taxon>
        <taxon>Pseudomonadales</taxon>
        <taxon>Pseudomonadaceae</taxon>
        <taxon>Pseudomonas</taxon>
    </lineage>
</organism>
<gene>
    <name evidence="3" type="ORF">M1B34_29420</name>
</gene>
<feature type="signal peptide" evidence="1">
    <location>
        <begin position="1"/>
        <end position="19"/>
    </location>
</feature>
<name>A0A9X1Z115_9PSED</name>
<dbReference type="SUPFAM" id="SSF51735">
    <property type="entry name" value="NAD(P)-binding Rossmann-fold domains"/>
    <property type="match status" value="1"/>
</dbReference>
<reference evidence="3 4" key="1">
    <citation type="journal article" date="2022" name="Int. J. Syst. Evol. Microbiol.">
        <title>Pseudomonas aegrilactucae sp. nov. and Pseudomonas morbosilactucae sp. nov., pathogens causing bacterial rot of lettuce in Japan.</title>
        <authorList>
            <person name="Sawada H."/>
            <person name="Fujikawa T."/>
            <person name="Satou M."/>
        </authorList>
    </citation>
    <scope>NUCLEOTIDE SEQUENCE [LARGE SCALE GENOMIC DNA]</scope>
    <source>
        <strain evidence="3 4">MAFF 302030</strain>
    </source>
</reference>
<sequence>MSRRILLTGASGFIGQALAAHLIAQGHQVSAIGRRPPAARALRFFPGELNNTPQLAQALEGVECVVHLAGRAHQLRNVEPNPLEGFRSANRDLSLLLANEAVKAGVRRFVFLSSIGVNGASSGKEPFVEASLPAPHSDYALSKFEAEQALWADLSRSEMELTVVRPPLVYAESAPGNFARLLRLVASGVPLPFARIDDKRSMIALDNLVTLIETCAIHPAAANELFLAADGEDLSIGEIINLLALGMGRKARLWPVSSSILAAGASLLGRRSLYMQLCASLQVDASKSRRLLGWHPSTSAHDALFLAGKKYSDNNR</sequence>
<feature type="domain" description="NAD-dependent epimerase/dehydratase" evidence="2">
    <location>
        <begin position="5"/>
        <end position="212"/>
    </location>
</feature>
<dbReference type="Proteomes" id="UP001155059">
    <property type="component" value="Unassembled WGS sequence"/>
</dbReference>
<evidence type="ECO:0000313" key="3">
    <source>
        <dbReference type="EMBL" id="MCK9801676.1"/>
    </source>
</evidence>
<keyword evidence="1" id="KW-0732">Signal</keyword>
<dbReference type="AlphaFoldDB" id="A0A9X1Z115"/>
<reference evidence="3 4" key="2">
    <citation type="journal article" date="2023" name="Plant Pathol.">
        <title>Dismantling and reorganizing Pseudomonas marginalis sensu#lato.</title>
        <authorList>
            <person name="Sawada H."/>
            <person name="Fujikawa T."/>
            <person name="Satou M."/>
        </authorList>
    </citation>
    <scope>NUCLEOTIDE SEQUENCE [LARGE SCALE GENOMIC DNA]</scope>
    <source>
        <strain evidence="3 4">MAFF 302030</strain>
    </source>
</reference>
<dbReference type="Gene3D" id="3.40.50.720">
    <property type="entry name" value="NAD(P)-binding Rossmann-like Domain"/>
    <property type="match status" value="1"/>
</dbReference>
<evidence type="ECO:0000313" key="4">
    <source>
        <dbReference type="Proteomes" id="UP001155059"/>
    </source>
</evidence>
<dbReference type="RefSeq" id="WP_268266980.1">
    <property type="nucleotide sequence ID" value="NZ_JALQCW010000090.1"/>
</dbReference>
<proteinExistence type="predicted"/>
<evidence type="ECO:0000259" key="2">
    <source>
        <dbReference type="Pfam" id="PF01370"/>
    </source>
</evidence>
<comment type="caution">
    <text evidence="3">The sequence shown here is derived from an EMBL/GenBank/DDBJ whole genome shotgun (WGS) entry which is preliminary data.</text>
</comment>
<dbReference type="InterPro" id="IPR036291">
    <property type="entry name" value="NAD(P)-bd_dom_sf"/>
</dbReference>
<accession>A0A9X1Z115</accession>
<dbReference type="PANTHER" id="PTHR48079:SF6">
    <property type="entry name" value="NAD(P)-BINDING DOMAIN-CONTAINING PROTEIN-RELATED"/>
    <property type="match status" value="1"/>
</dbReference>
<dbReference type="EMBL" id="JALQCW010000090">
    <property type="protein sequence ID" value="MCK9801676.1"/>
    <property type="molecule type" value="Genomic_DNA"/>
</dbReference>
<dbReference type="InterPro" id="IPR051783">
    <property type="entry name" value="NAD(P)-dependent_oxidoreduct"/>
</dbReference>